<feature type="transmembrane region" description="Helical" evidence="2">
    <location>
        <begin position="171"/>
        <end position="193"/>
    </location>
</feature>
<organism evidence="3 4">
    <name type="scientific">Mucor velutinosus</name>
    <dbReference type="NCBI Taxonomy" id="708070"/>
    <lineage>
        <taxon>Eukaryota</taxon>
        <taxon>Fungi</taxon>
        <taxon>Fungi incertae sedis</taxon>
        <taxon>Mucoromycota</taxon>
        <taxon>Mucoromycotina</taxon>
        <taxon>Mucoromycetes</taxon>
        <taxon>Mucorales</taxon>
        <taxon>Mucorineae</taxon>
        <taxon>Mucoraceae</taxon>
        <taxon>Mucor</taxon>
    </lineage>
</organism>
<dbReference type="EMBL" id="JASEJX010000016">
    <property type="protein sequence ID" value="KAK4513668.1"/>
    <property type="molecule type" value="Genomic_DNA"/>
</dbReference>
<dbReference type="AlphaFoldDB" id="A0AAN7HYN6"/>
<feature type="transmembrane region" description="Helical" evidence="2">
    <location>
        <begin position="53"/>
        <end position="76"/>
    </location>
</feature>
<dbReference type="PANTHER" id="PTHR38848">
    <property type="entry name" value="G-PROTEIN COUPLED RECEPTORS FAMILY 3 PROFILE DOMAIN-CONTAINING PROTEIN"/>
    <property type="match status" value="1"/>
</dbReference>
<evidence type="ECO:0000313" key="3">
    <source>
        <dbReference type="EMBL" id="KAK4513668.1"/>
    </source>
</evidence>
<evidence type="ECO:0000256" key="1">
    <source>
        <dbReference type="SAM" id="MobiDB-lite"/>
    </source>
</evidence>
<sequence length="348" mass="38804">MVESSDAISIELGIVGPDILEIISELVSLFCITVLATAIGSKTYGETLRSINYGRFMVIMLYLTSWAFAYTSAVVVSTNNNNMTSCTLGMLACDIFYAGSKIIIYAWLIERIYLVTAVKTSRLKTNSYRIHLTMLCPYIIIFALMLIYRNIYLEADGKCTIGLQLIASIPLLVYDFILNLYLTWLFMAPLMNIGLTSRANWKRSRLYRLARRTLVASVVSLLISFANVLFVVVTKGHQRGLVCLTMCTVDVTINAVTVYWVTTNKNGGGKDADGKNKTIYTTDHMSAELTFDAAEPNDNKHQQAKFDFASIQLDRDSKLNQEEEDSGGEGSIRSTQISQLSAKSLHSY</sequence>
<feature type="transmembrane region" description="Helical" evidence="2">
    <location>
        <begin position="22"/>
        <end position="41"/>
    </location>
</feature>
<name>A0AAN7HYN6_9FUNG</name>
<keyword evidence="2" id="KW-1133">Transmembrane helix</keyword>
<feature type="compositionally biased region" description="Polar residues" evidence="1">
    <location>
        <begin position="332"/>
        <end position="348"/>
    </location>
</feature>
<gene>
    <name evidence="3" type="ORF">ATC70_005672</name>
</gene>
<feature type="transmembrane region" description="Helical" evidence="2">
    <location>
        <begin position="130"/>
        <end position="151"/>
    </location>
</feature>
<keyword evidence="2" id="KW-0472">Membrane</keyword>
<proteinExistence type="predicted"/>
<dbReference type="Proteomes" id="UP001304243">
    <property type="component" value="Unassembled WGS sequence"/>
</dbReference>
<feature type="region of interest" description="Disordered" evidence="1">
    <location>
        <begin position="312"/>
        <end position="348"/>
    </location>
</feature>
<evidence type="ECO:0000256" key="2">
    <source>
        <dbReference type="SAM" id="Phobius"/>
    </source>
</evidence>
<reference evidence="3 4" key="1">
    <citation type="submission" date="2022-11" db="EMBL/GenBank/DDBJ databases">
        <title>Mucor velutinosus strain NIH1002 WGS.</title>
        <authorList>
            <person name="Subramanian P."/>
            <person name="Mullikin J.C."/>
            <person name="Segre J.A."/>
            <person name="Zelazny A.M."/>
        </authorList>
    </citation>
    <scope>NUCLEOTIDE SEQUENCE [LARGE SCALE GENOMIC DNA]</scope>
    <source>
        <strain evidence="3 4">NIH1002</strain>
    </source>
</reference>
<feature type="transmembrane region" description="Helical" evidence="2">
    <location>
        <begin position="88"/>
        <end position="109"/>
    </location>
</feature>
<keyword evidence="2" id="KW-0812">Transmembrane</keyword>
<protein>
    <submittedName>
        <fullName evidence="3">Uncharacterized protein</fullName>
    </submittedName>
</protein>
<comment type="caution">
    <text evidence="3">The sequence shown here is derived from an EMBL/GenBank/DDBJ whole genome shotgun (WGS) entry which is preliminary data.</text>
</comment>
<dbReference type="GeneID" id="89949358"/>
<dbReference type="PANTHER" id="PTHR38848:SF3">
    <property type="entry name" value="G-PROTEIN COUPLED RECEPTORS FAMILY 3 PROFILE DOMAIN-CONTAINING PROTEIN"/>
    <property type="match status" value="1"/>
</dbReference>
<feature type="transmembrane region" description="Helical" evidence="2">
    <location>
        <begin position="214"/>
        <end position="233"/>
    </location>
</feature>
<dbReference type="RefSeq" id="XP_064680334.1">
    <property type="nucleotide sequence ID" value="XM_064824957.1"/>
</dbReference>
<evidence type="ECO:0000313" key="4">
    <source>
        <dbReference type="Proteomes" id="UP001304243"/>
    </source>
</evidence>
<accession>A0AAN7HYN6</accession>
<keyword evidence="4" id="KW-1185">Reference proteome</keyword>